<comment type="caution">
    <text evidence="2">The sequence shown here is derived from an EMBL/GenBank/DDBJ whole genome shotgun (WGS) entry which is preliminary data.</text>
</comment>
<keyword evidence="1" id="KW-0732">Signal</keyword>
<feature type="chain" id="PRO_5042125513" description="Secreted protein" evidence="1">
    <location>
        <begin position="23"/>
        <end position="87"/>
    </location>
</feature>
<sequence>MPTAYVMSFVAIVLSFVVHVHATVSATAPIPFPCAAYQPGTEHGVTHSHPRFMATRRERISGCEFIAHYIAHDLLPDRKIGESAPTI</sequence>
<gene>
    <name evidence="2" type="ORF">B0H16DRAFT_1742537</name>
</gene>
<protein>
    <recommendedName>
        <fullName evidence="4">Secreted protein</fullName>
    </recommendedName>
</protein>
<dbReference type="Proteomes" id="UP001215598">
    <property type="component" value="Unassembled WGS sequence"/>
</dbReference>
<evidence type="ECO:0000313" key="3">
    <source>
        <dbReference type="Proteomes" id="UP001215598"/>
    </source>
</evidence>
<evidence type="ECO:0000256" key="1">
    <source>
        <dbReference type="SAM" id="SignalP"/>
    </source>
</evidence>
<organism evidence="2 3">
    <name type="scientific">Mycena metata</name>
    <dbReference type="NCBI Taxonomy" id="1033252"/>
    <lineage>
        <taxon>Eukaryota</taxon>
        <taxon>Fungi</taxon>
        <taxon>Dikarya</taxon>
        <taxon>Basidiomycota</taxon>
        <taxon>Agaricomycotina</taxon>
        <taxon>Agaricomycetes</taxon>
        <taxon>Agaricomycetidae</taxon>
        <taxon>Agaricales</taxon>
        <taxon>Marasmiineae</taxon>
        <taxon>Mycenaceae</taxon>
        <taxon>Mycena</taxon>
    </lineage>
</organism>
<accession>A0AAD7H7X1</accession>
<keyword evidence="3" id="KW-1185">Reference proteome</keyword>
<feature type="signal peptide" evidence="1">
    <location>
        <begin position="1"/>
        <end position="22"/>
    </location>
</feature>
<name>A0AAD7H7X1_9AGAR</name>
<evidence type="ECO:0008006" key="4">
    <source>
        <dbReference type="Google" id="ProtNLM"/>
    </source>
</evidence>
<proteinExistence type="predicted"/>
<dbReference type="EMBL" id="JARKIB010000322">
    <property type="protein sequence ID" value="KAJ7714615.1"/>
    <property type="molecule type" value="Genomic_DNA"/>
</dbReference>
<evidence type="ECO:0000313" key="2">
    <source>
        <dbReference type="EMBL" id="KAJ7714615.1"/>
    </source>
</evidence>
<dbReference type="AlphaFoldDB" id="A0AAD7H7X1"/>
<reference evidence="2" key="1">
    <citation type="submission" date="2023-03" db="EMBL/GenBank/DDBJ databases">
        <title>Massive genome expansion in bonnet fungi (Mycena s.s.) driven by repeated elements and novel gene families across ecological guilds.</title>
        <authorList>
            <consortium name="Lawrence Berkeley National Laboratory"/>
            <person name="Harder C.B."/>
            <person name="Miyauchi S."/>
            <person name="Viragh M."/>
            <person name="Kuo A."/>
            <person name="Thoen E."/>
            <person name="Andreopoulos B."/>
            <person name="Lu D."/>
            <person name="Skrede I."/>
            <person name="Drula E."/>
            <person name="Henrissat B."/>
            <person name="Morin E."/>
            <person name="Kohler A."/>
            <person name="Barry K."/>
            <person name="LaButti K."/>
            <person name="Morin E."/>
            <person name="Salamov A."/>
            <person name="Lipzen A."/>
            <person name="Mereny Z."/>
            <person name="Hegedus B."/>
            <person name="Baldrian P."/>
            <person name="Stursova M."/>
            <person name="Weitz H."/>
            <person name="Taylor A."/>
            <person name="Grigoriev I.V."/>
            <person name="Nagy L.G."/>
            <person name="Martin F."/>
            <person name="Kauserud H."/>
        </authorList>
    </citation>
    <scope>NUCLEOTIDE SEQUENCE</scope>
    <source>
        <strain evidence="2">CBHHK182m</strain>
    </source>
</reference>